<dbReference type="EMBL" id="JAKELO010000002">
    <property type="protein sequence ID" value="MDE4908327.1"/>
    <property type="molecule type" value="Genomic_DNA"/>
</dbReference>
<dbReference type="Pfam" id="PF00149">
    <property type="entry name" value="Metallophos"/>
    <property type="match status" value="1"/>
</dbReference>
<dbReference type="InterPro" id="IPR003961">
    <property type="entry name" value="FN3_dom"/>
</dbReference>
<dbReference type="AlphaFoldDB" id="A0A9Q4KT51"/>
<gene>
    <name evidence="4" type="ORF">L0665_06850</name>
</gene>
<protein>
    <submittedName>
        <fullName evidence="4">Metallophosphoesterase family protein</fullName>
    </submittedName>
</protein>
<dbReference type="SUPFAM" id="SSF49363">
    <property type="entry name" value="Purple acid phosphatase, N-terminal domain"/>
    <property type="match status" value="1"/>
</dbReference>
<feature type="domain" description="Purple acid phosphatase N-terminal" evidence="3">
    <location>
        <begin position="42"/>
        <end position="122"/>
    </location>
</feature>
<feature type="domain" description="Calcineurin-like phosphoesterase" evidence="2">
    <location>
        <begin position="130"/>
        <end position="317"/>
    </location>
</feature>
<comment type="caution">
    <text evidence="4">The sequence shown here is derived from an EMBL/GenBank/DDBJ whole genome shotgun (WGS) entry which is preliminary data.</text>
</comment>
<proteinExistence type="predicted"/>
<evidence type="ECO:0000259" key="3">
    <source>
        <dbReference type="Pfam" id="PF16656"/>
    </source>
</evidence>
<dbReference type="PANTHER" id="PTHR22953:SF153">
    <property type="entry name" value="PURPLE ACID PHOSPHATASE"/>
    <property type="match status" value="1"/>
</dbReference>
<dbReference type="PANTHER" id="PTHR22953">
    <property type="entry name" value="ACID PHOSPHATASE RELATED"/>
    <property type="match status" value="1"/>
</dbReference>
<dbReference type="InterPro" id="IPR029052">
    <property type="entry name" value="Metallo-depent_PP-like"/>
</dbReference>
<reference evidence="4" key="1">
    <citation type="submission" date="2022-01" db="EMBL/GenBank/DDBJ databases">
        <title>Draft genome of Methanogenium marinum DSM 15558.</title>
        <authorList>
            <person name="Chen S.-C."/>
            <person name="You Y.-T."/>
        </authorList>
    </citation>
    <scope>NUCLEOTIDE SEQUENCE</scope>
    <source>
        <strain evidence="4">DSM 15558</strain>
    </source>
</reference>
<accession>A0A9Q4KT51</accession>
<dbReference type="RefSeq" id="WP_274924959.1">
    <property type="nucleotide sequence ID" value="NZ_JAKELO010000002.1"/>
</dbReference>
<dbReference type="InterPro" id="IPR039331">
    <property type="entry name" value="PAPs-like"/>
</dbReference>
<dbReference type="Proteomes" id="UP001143747">
    <property type="component" value="Unassembled WGS sequence"/>
</dbReference>
<name>A0A9Q4KT51_9EURY</name>
<dbReference type="InterPro" id="IPR004843">
    <property type="entry name" value="Calcineurin-like_PHP"/>
</dbReference>
<sequence length="423" mass="46782">MICILFLVLCCTGFVAADSAVTGMMDDESAGNVSVFCHGPYLTSTTTNETTVNWLAPIPVGGIVACASDAYYQETGRYKQQVIDDAPVSLHHVHLTGLEPDTCYHYTVTIGRETSGDHTFRTFPEKGSFTFIVYGDTQEQIPYFTQADRHALVAERIAANEPEALFVLHVGDMVCVVDDEDEWDRFFTAGRALFANATIIPVLGNHENNATVWYDTFGMPEWYSFDCGDAHFVVLDSNDWAAPHFDEETAWLRADLAANQESREGNTAARTFVVFHHPPYSSGTRHPGGWEDLREIWNPIFEEYGVDMVFNGHVHSYQHYSVNDIEYVVAATGGGVLYNLTEEKTEGYAASADHELGYVRVKVDEGGIFSVFVPVAAVSVDNRVVTGNFPVGTEYDPVIIGDCEMGIFGIFQGGFGRMITLFV</sequence>
<dbReference type="GO" id="GO:0046872">
    <property type="term" value="F:metal ion binding"/>
    <property type="evidence" value="ECO:0007669"/>
    <property type="project" value="InterPro"/>
</dbReference>
<dbReference type="InterPro" id="IPR015914">
    <property type="entry name" value="PAPs_N"/>
</dbReference>
<evidence type="ECO:0000313" key="4">
    <source>
        <dbReference type="EMBL" id="MDE4908327.1"/>
    </source>
</evidence>
<evidence type="ECO:0000256" key="1">
    <source>
        <dbReference type="ARBA" id="ARBA00022729"/>
    </source>
</evidence>
<dbReference type="InterPro" id="IPR008963">
    <property type="entry name" value="Purple_acid_Pase-like_N"/>
</dbReference>
<dbReference type="SUPFAM" id="SSF56300">
    <property type="entry name" value="Metallo-dependent phosphatases"/>
    <property type="match status" value="1"/>
</dbReference>
<evidence type="ECO:0000313" key="5">
    <source>
        <dbReference type="Proteomes" id="UP001143747"/>
    </source>
</evidence>
<keyword evidence="5" id="KW-1185">Reference proteome</keyword>
<dbReference type="Gene3D" id="2.60.40.380">
    <property type="entry name" value="Purple acid phosphatase-like, N-terminal"/>
    <property type="match status" value="1"/>
</dbReference>
<keyword evidence="1" id="KW-0732">Signal</keyword>
<evidence type="ECO:0000259" key="2">
    <source>
        <dbReference type="Pfam" id="PF00149"/>
    </source>
</evidence>
<dbReference type="CDD" id="cd00063">
    <property type="entry name" value="FN3"/>
    <property type="match status" value="1"/>
</dbReference>
<organism evidence="4 5">
    <name type="scientific">Methanogenium marinum</name>
    <dbReference type="NCBI Taxonomy" id="348610"/>
    <lineage>
        <taxon>Archaea</taxon>
        <taxon>Methanobacteriati</taxon>
        <taxon>Methanobacteriota</taxon>
        <taxon>Stenosarchaea group</taxon>
        <taxon>Methanomicrobia</taxon>
        <taxon>Methanomicrobiales</taxon>
        <taxon>Methanomicrobiaceae</taxon>
        <taxon>Methanogenium</taxon>
    </lineage>
</organism>
<dbReference type="GO" id="GO:0003993">
    <property type="term" value="F:acid phosphatase activity"/>
    <property type="evidence" value="ECO:0007669"/>
    <property type="project" value="InterPro"/>
</dbReference>
<dbReference type="Gene3D" id="3.60.21.10">
    <property type="match status" value="1"/>
</dbReference>
<dbReference type="Pfam" id="PF16656">
    <property type="entry name" value="Pur_ac_phosph_N"/>
    <property type="match status" value="1"/>
</dbReference>